<keyword evidence="1" id="KW-0732">Signal</keyword>
<accession>A0AAV4XRX8</accession>
<feature type="signal peptide" evidence="1">
    <location>
        <begin position="1"/>
        <end position="24"/>
    </location>
</feature>
<dbReference type="Proteomes" id="UP001054945">
    <property type="component" value="Unassembled WGS sequence"/>
</dbReference>
<gene>
    <name evidence="2" type="ORF">CEXT_661241</name>
</gene>
<name>A0AAV4XRX8_CAEEX</name>
<evidence type="ECO:0000313" key="3">
    <source>
        <dbReference type="Proteomes" id="UP001054945"/>
    </source>
</evidence>
<comment type="caution">
    <text evidence="2">The sequence shown here is derived from an EMBL/GenBank/DDBJ whole genome shotgun (WGS) entry which is preliminary data.</text>
</comment>
<evidence type="ECO:0000313" key="2">
    <source>
        <dbReference type="EMBL" id="GIY97118.1"/>
    </source>
</evidence>
<sequence length="131" mass="14416">MSFLLRFLQCLFFVSGCKLDSVLARLPAARSPDSGIPEVLEGSPPGLGWDSGQYSVVAPSSHSPNPQQKILWFCSFSLSEILLPLKQPVEEDITKGKRKVCSYCKGLHLLCMVAVDYFIRMSSHLSSLAIP</sequence>
<reference evidence="2 3" key="1">
    <citation type="submission" date="2021-06" db="EMBL/GenBank/DDBJ databases">
        <title>Caerostris extrusa draft genome.</title>
        <authorList>
            <person name="Kono N."/>
            <person name="Arakawa K."/>
        </authorList>
    </citation>
    <scope>NUCLEOTIDE SEQUENCE [LARGE SCALE GENOMIC DNA]</scope>
</reference>
<proteinExistence type="predicted"/>
<dbReference type="AlphaFoldDB" id="A0AAV4XRX8"/>
<dbReference type="EMBL" id="BPLR01018121">
    <property type="protein sequence ID" value="GIY97118.1"/>
    <property type="molecule type" value="Genomic_DNA"/>
</dbReference>
<dbReference type="PROSITE" id="PS51257">
    <property type="entry name" value="PROKAR_LIPOPROTEIN"/>
    <property type="match status" value="1"/>
</dbReference>
<evidence type="ECO:0000256" key="1">
    <source>
        <dbReference type="SAM" id="SignalP"/>
    </source>
</evidence>
<keyword evidence="3" id="KW-1185">Reference proteome</keyword>
<protein>
    <recommendedName>
        <fullName evidence="4">Secreted protein</fullName>
    </recommendedName>
</protein>
<evidence type="ECO:0008006" key="4">
    <source>
        <dbReference type="Google" id="ProtNLM"/>
    </source>
</evidence>
<organism evidence="2 3">
    <name type="scientific">Caerostris extrusa</name>
    <name type="common">Bark spider</name>
    <name type="synonym">Caerostris bankana</name>
    <dbReference type="NCBI Taxonomy" id="172846"/>
    <lineage>
        <taxon>Eukaryota</taxon>
        <taxon>Metazoa</taxon>
        <taxon>Ecdysozoa</taxon>
        <taxon>Arthropoda</taxon>
        <taxon>Chelicerata</taxon>
        <taxon>Arachnida</taxon>
        <taxon>Araneae</taxon>
        <taxon>Araneomorphae</taxon>
        <taxon>Entelegynae</taxon>
        <taxon>Araneoidea</taxon>
        <taxon>Araneidae</taxon>
        <taxon>Caerostris</taxon>
    </lineage>
</organism>
<feature type="chain" id="PRO_5043416674" description="Secreted protein" evidence="1">
    <location>
        <begin position="25"/>
        <end position="131"/>
    </location>
</feature>